<gene>
    <name evidence="7" type="primary">nagZ</name>
    <name evidence="7" type="ORF">EDM21_09830</name>
</gene>
<evidence type="ECO:0000313" key="8">
    <source>
        <dbReference type="Proteomes" id="UP000490800"/>
    </source>
</evidence>
<comment type="caution">
    <text evidence="7">The sequence shown here is derived from an EMBL/GenBank/DDBJ whole genome shotgun (WGS) entry which is preliminary data.</text>
</comment>
<dbReference type="Proteomes" id="UP000490800">
    <property type="component" value="Unassembled WGS sequence"/>
</dbReference>
<feature type="domain" description="Glycoside hydrolase family 3 N-terminal" evidence="5">
    <location>
        <begin position="8"/>
        <end position="333"/>
    </location>
</feature>
<dbReference type="SUPFAM" id="SSF52279">
    <property type="entry name" value="Beta-D-glucan exohydrolase, C-terminal domain"/>
    <property type="match status" value="1"/>
</dbReference>
<dbReference type="EMBL" id="RHLK01000004">
    <property type="protein sequence ID" value="MVO99827.1"/>
    <property type="molecule type" value="Genomic_DNA"/>
</dbReference>
<dbReference type="InterPro" id="IPR036881">
    <property type="entry name" value="Glyco_hydro_3_C_sf"/>
</dbReference>
<dbReference type="SUPFAM" id="SSF51445">
    <property type="entry name" value="(Trans)glycosidases"/>
    <property type="match status" value="1"/>
</dbReference>
<dbReference type="OrthoDB" id="9805821at2"/>
<evidence type="ECO:0000259" key="5">
    <source>
        <dbReference type="Pfam" id="PF00933"/>
    </source>
</evidence>
<comment type="similarity">
    <text evidence="1">Belongs to the glycosyl hydrolase 3 family.</text>
</comment>
<keyword evidence="3 7" id="KW-0326">Glycosidase</keyword>
<dbReference type="AlphaFoldDB" id="A0A7X3JZ90"/>
<feature type="region of interest" description="Disordered" evidence="4">
    <location>
        <begin position="534"/>
        <end position="560"/>
    </location>
</feature>
<dbReference type="EC" id="3.2.1.52" evidence="7"/>
<dbReference type="PANTHER" id="PTHR30480:SF16">
    <property type="entry name" value="GLYCOSIDE HYDROLASE FAMILY 3 DOMAIN PROTEIN"/>
    <property type="match status" value="1"/>
</dbReference>
<dbReference type="RefSeq" id="WP_157335122.1">
    <property type="nucleotide sequence ID" value="NZ_RHLK01000004.1"/>
</dbReference>
<keyword evidence="8" id="KW-1185">Reference proteome</keyword>
<proteinExistence type="inferred from homology"/>
<keyword evidence="2 7" id="KW-0378">Hydrolase</keyword>
<name>A0A7X3JZ90_9BACL</name>
<dbReference type="InterPro" id="IPR001764">
    <property type="entry name" value="Glyco_hydro_3_N"/>
</dbReference>
<dbReference type="PRINTS" id="PR00133">
    <property type="entry name" value="GLHYDRLASE3"/>
</dbReference>
<dbReference type="Pfam" id="PF01915">
    <property type="entry name" value="Glyco_hydro_3_C"/>
    <property type="match status" value="1"/>
</dbReference>
<dbReference type="GO" id="GO:0005975">
    <property type="term" value="P:carbohydrate metabolic process"/>
    <property type="evidence" value="ECO:0007669"/>
    <property type="project" value="InterPro"/>
</dbReference>
<dbReference type="InterPro" id="IPR017853">
    <property type="entry name" value="GH"/>
</dbReference>
<dbReference type="Gene3D" id="3.20.20.300">
    <property type="entry name" value="Glycoside hydrolase, family 3, N-terminal domain"/>
    <property type="match status" value="1"/>
</dbReference>
<dbReference type="NCBIfam" id="NF003740">
    <property type="entry name" value="PRK05337.1"/>
    <property type="match status" value="1"/>
</dbReference>
<dbReference type="PANTHER" id="PTHR30480">
    <property type="entry name" value="BETA-HEXOSAMINIDASE-RELATED"/>
    <property type="match status" value="1"/>
</dbReference>
<dbReference type="Pfam" id="PF00933">
    <property type="entry name" value="Glyco_hydro_3"/>
    <property type="match status" value="1"/>
</dbReference>
<evidence type="ECO:0000256" key="4">
    <source>
        <dbReference type="SAM" id="MobiDB-lite"/>
    </source>
</evidence>
<feature type="domain" description="Glycoside hydrolase family 3 C-terminal" evidence="6">
    <location>
        <begin position="456"/>
        <end position="544"/>
    </location>
</feature>
<dbReference type="InterPro" id="IPR036962">
    <property type="entry name" value="Glyco_hydro_3_N_sf"/>
</dbReference>
<evidence type="ECO:0000313" key="7">
    <source>
        <dbReference type="EMBL" id="MVO99827.1"/>
    </source>
</evidence>
<evidence type="ECO:0000256" key="2">
    <source>
        <dbReference type="ARBA" id="ARBA00022801"/>
    </source>
</evidence>
<protein>
    <submittedName>
        <fullName evidence="7">Beta-N-acetylhexosaminidase</fullName>
        <ecNumber evidence="7">3.2.1.52</ecNumber>
    </submittedName>
</protein>
<evidence type="ECO:0000256" key="1">
    <source>
        <dbReference type="ARBA" id="ARBA00005336"/>
    </source>
</evidence>
<sequence length="560" mass="61171">MRTVDQLTLKEKIGQLLMVGFEGVTATEEISKLLQEHHAGGVIYFIRNIESTEQVFALTQELQMIATDATGIPLWIAVDQEGGMVARLREGISYLPAAMALGAAHNPELLYEAAKGVAEELRAIGINMNFAPVVDVNINPRNPIIDVRSFGDDPQRVSELGIAAMRGFQDGGIVSVIKHFPGHGDTESDSHWELPVVNQPLERIRQVELVPFRQAALAGAEAVMSAHVGIPALSKGERVPATLSYPILTGVLREEFGFGGLIVTDCMEMEAVSKDIGVPEAVIRAVEAGADIMLVSHTHEVQLAVIQALEDAVRSGRIPEARIDSSVRRILELKQEKAGSIETTSWEDTRIRLENPQTLDALKRLRKGSITVVNHEPDHCTLSPHKSTLVLWPEITQASHSEDVLSQHVSLGCYVKPFIQNEFTEHVYKTNPAREEIEGFAAEAADYDQVVIGIFHANYNPGQLELVNEVLAVRPDAIAVSLRNPVDLAAWPHLKGFVACYEGHPHTLQAVSELLLGRLEPAGRLPVTIPYSHSGGEHSNAYERESEQELQATAGINPAS</sequence>
<organism evidence="7 8">
    <name type="scientific">Paenibacillus lutrae</name>
    <dbReference type="NCBI Taxonomy" id="2078573"/>
    <lineage>
        <taxon>Bacteria</taxon>
        <taxon>Bacillati</taxon>
        <taxon>Bacillota</taxon>
        <taxon>Bacilli</taxon>
        <taxon>Bacillales</taxon>
        <taxon>Paenibacillaceae</taxon>
        <taxon>Paenibacillus</taxon>
    </lineage>
</organism>
<dbReference type="GO" id="GO:0004563">
    <property type="term" value="F:beta-N-acetylhexosaminidase activity"/>
    <property type="evidence" value="ECO:0007669"/>
    <property type="project" value="UniProtKB-EC"/>
</dbReference>
<dbReference type="InterPro" id="IPR050226">
    <property type="entry name" value="NagZ_Beta-hexosaminidase"/>
</dbReference>
<dbReference type="Gene3D" id="3.40.50.1700">
    <property type="entry name" value="Glycoside hydrolase family 3 C-terminal domain"/>
    <property type="match status" value="1"/>
</dbReference>
<evidence type="ECO:0000259" key="6">
    <source>
        <dbReference type="Pfam" id="PF01915"/>
    </source>
</evidence>
<dbReference type="GO" id="GO:0009254">
    <property type="term" value="P:peptidoglycan turnover"/>
    <property type="evidence" value="ECO:0007669"/>
    <property type="project" value="TreeGrafter"/>
</dbReference>
<evidence type="ECO:0000256" key="3">
    <source>
        <dbReference type="ARBA" id="ARBA00023295"/>
    </source>
</evidence>
<dbReference type="InterPro" id="IPR002772">
    <property type="entry name" value="Glyco_hydro_3_C"/>
</dbReference>
<reference evidence="7 8" key="1">
    <citation type="journal article" date="2019" name="Microorganisms">
        <title>Paenibacillus lutrae sp. nov., A Chitinolytic Species Isolated from A River Otter in Castril Natural Park, Granada, Spain.</title>
        <authorList>
            <person name="Rodriguez M."/>
            <person name="Reina J.C."/>
            <person name="Bejar V."/>
            <person name="Llamas I."/>
        </authorList>
    </citation>
    <scope>NUCLEOTIDE SEQUENCE [LARGE SCALE GENOMIC DNA]</scope>
    <source>
        <strain evidence="7 8">N10</strain>
    </source>
</reference>
<accession>A0A7X3JZ90</accession>